<dbReference type="RefSeq" id="WP_059745472.1">
    <property type="nucleotide sequence ID" value="NZ_LRDC01000015.1"/>
</dbReference>
<comment type="caution">
    <text evidence="1">The sequence shown here is derived from an EMBL/GenBank/DDBJ whole genome shotgun (WGS) entry which is preliminary data.</text>
</comment>
<dbReference type="PROSITE" id="PS51257">
    <property type="entry name" value="PROKAR_LIPOPROTEIN"/>
    <property type="match status" value="1"/>
</dbReference>
<reference evidence="1 2" key="1">
    <citation type="submission" date="2016-01" db="EMBL/GenBank/DDBJ databases">
        <title>Draft genome of the antarctic isolate Shewanella frigidimarina Ag06-30.</title>
        <authorList>
            <person name="Parmeciano Di Noto G."/>
            <person name="Vazquez S."/>
            <person name="Mac Cormack W."/>
            <person name="Iriarte A."/>
            <person name="Quiroga C."/>
        </authorList>
    </citation>
    <scope>NUCLEOTIDE SEQUENCE [LARGE SCALE GENOMIC DNA]</scope>
    <source>
        <strain evidence="1 2">Ag06-30</strain>
    </source>
</reference>
<sequence length="91" mass="10298">MKNIFVAFIITLLLSGCFGQDQIDACHLRVNQAAEHTAEIVTTETKRKGLEYYNVSGLVKLQNGFGAWSNHRYNCNFAGDNIRDFTLIKGW</sequence>
<organism evidence="1">
    <name type="scientific">Shewanella frigidimarina</name>
    <dbReference type="NCBI Taxonomy" id="56812"/>
    <lineage>
        <taxon>Bacteria</taxon>
        <taxon>Pseudomonadati</taxon>
        <taxon>Pseudomonadota</taxon>
        <taxon>Gammaproteobacteria</taxon>
        <taxon>Alteromonadales</taxon>
        <taxon>Shewanellaceae</taxon>
        <taxon>Shewanella</taxon>
    </lineage>
</organism>
<dbReference type="EMBL" id="LRDC01000015">
    <property type="protein sequence ID" value="KVX02254.1"/>
    <property type="molecule type" value="Genomic_DNA"/>
</dbReference>
<proteinExistence type="predicted"/>
<protein>
    <recommendedName>
        <fullName evidence="3">Lipoprotein</fullName>
    </recommendedName>
</protein>
<gene>
    <name evidence="1" type="ORF">AWJ07_14840</name>
</gene>
<evidence type="ECO:0000313" key="2">
    <source>
        <dbReference type="Proteomes" id="UP000055702"/>
    </source>
</evidence>
<accession>A0A106C173</accession>
<evidence type="ECO:0008006" key="3">
    <source>
        <dbReference type="Google" id="ProtNLM"/>
    </source>
</evidence>
<evidence type="ECO:0000313" key="1">
    <source>
        <dbReference type="EMBL" id="KVX02254.1"/>
    </source>
</evidence>
<name>A0A106C173_SHEFR</name>
<dbReference type="AlphaFoldDB" id="A0A106C173"/>
<dbReference type="Proteomes" id="UP000055702">
    <property type="component" value="Unassembled WGS sequence"/>
</dbReference>